<feature type="region of interest" description="Disordered" evidence="1">
    <location>
        <begin position="492"/>
        <end position="526"/>
    </location>
</feature>
<dbReference type="PANTHER" id="PTHR14819:SF9">
    <property type="entry name" value="UP-REGULATOR OF CELL PROLIFERATION-LIKE"/>
    <property type="match status" value="1"/>
</dbReference>
<feature type="domain" description="VLIG-type G" evidence="2">
    <location>
        <begin position="606"/>
        <end position="841"/>
    </location>
</feature>
<dbReference type="PANTHER" id="PTHR14819">
    <property type="entry name" value="GTP-BINDING"/>
    <property type="match status" value="1"/>
</dbReference>
<dbReference type="InterPro" id="IPR058641">
    <property type="entry name" value="GVIN1_dom"/>
</dbReference>
<feature type="region of interest" description="Disordered" evidence="1">
    <location>
        <begin position="84"/>
        <end position="107"/>
    </location>
</feature>
<dbReference type="Proteomes" id="UP001356427">
    <property type="component" value="Unassembled WGS sequence"/>
</dbReference>
<evidence type="ECO:0000256" key="1">
    <source>
        <dbReference type="SAM" id="MobiDB-lite"/>
    </source>
</evidence>
<name>A0AAN8QN03_9TELE</name>
<feature type="region of interest" description="Disordered" evidence="1">
    <location>
        <begin position="443"/>
        <end position="466"/>
    </location>
</feature>
<evidence type="ECO:0000313" key="3">
    <source>
        <dbReference type="EMBL" id="KAK6295702.1"/>
    </source>
</evidence>
<dbReference type="InterPro" id="IPR030383">
    <property type="entry name" value="G_VLIG_dom"/>
</dbReference>
<evidence type="ECO:0000259" key="2">
    <source>
        <dbReference type="PROSITE" id="PS51717"/>
    </source>
</evidence>
<accession>A0AAN8QN03</accession>
<reference evidence="3 4" key="1">
    <citation type="submission" date="2021-04" db="EMBL/GenBank/DDBJ databases">
        <authorList>
            <person name="De Guttry C."/>
            <person name="Zahm M."/>
            <person name="Klopp C."/>
            <person name="Cabau C."/>
            <person name="Louis A."/>
            <person name="Berthelot C."/>
            <person name="Parey E."/>
            <person name="Roest Crollius H."/>
            <person name="Montfort J."/>
            <person name="Robinson-Rechavi M."/>
            <person name="Bucao C."/>
            <person name="Bouchez O."/>
            <person name="Gislard M."/>
            <person name="Lluch J."/>
            <person name="Milhes M."/>
            <person name="Lampietro C."/>
            <person name="Lopez Roques C."/>
            <person name="Donnadieu C."/>
            <person name="Braasch I."/>
            <person name="Desvignes T."/>
            <person name="Postlethwait J."/>
            <person name="Bobe J."/>
            <person name="Wedekind C."/>
            <person name="Guiguen Y."/>
        </authorList>
    </citation>
    <scope>NUCLEOTIDE SEQUENCE [LARGE SCALE GENOMIC DNA]</scope>
    <source>
        <strain evidence="3">Cs_M1</strain>
        <tissue evidence="3">Blood</tissue>
    </source>
</reference>
<dbReference type="InterPro" id="IPR052986">
    <property type="entry name" value="VLIG_GTPase"/>
</dbReference>
<sequence length="1565" mass="176150">MSVNRKMSKRLSSKKKKTPVDKAQKEVLFKLGLEAFWTTPLDLPSMLDISSWSLDNQPPLQAKYLPRAFLQRLWLLSPQARSTCCQPPAKAPPDAPQEETLPGLGEEDSQCAVNPLDLVTAVYMSANSFLQQEITARMAQSQFAVPLLLPPIGPDQPWRFLLWSLRAVVGQWRTHSLAECSSTLEGDMASTKMPLLSCVKLGHCSVSKSQVLSHVMESSQSSNECFLHRGMAEGQLPLRLANGLVELCWYLPSGDHKHDVFPEPVAIANLRGDAATHEKHLSFLCRASSAIVVFCGNIMEKERQLLASWKGMARQVILIDLSQGLEEEEEKKENGVETQKLGDGLNLPEGVVLSGCGISEEELADRLSEALNRLIPDRLTSVAIEDAVGIAEELGLIVDEGAVCRKALAQVEEVLRGIDEGATQYRAQQLPLQGEFWSRLAEVEKEESRQKDAREELSQDKYGEAMDGISEEHEDGGIDETSMEHGYEVVNETNDKPEEMIGTSEDPGEESSIGTSEEPGKEQEQGLNTSVLGLEHFLREMGLVFELTHNSPVSGTHNVLRLPSVAADLLLYGVPLELLDGDASAVPRSWVGCVLAEFQRRLPTKGIKVRVMTSLGVHSARNSEVFSALFGVHFPKGGRRCTRGAYMLALSLPDNLKKDIECDFLLMIDVEGLCSPGLSKQEDTLEHDNEMATLVVGLTDVILQNMPPDGSNEMQSTLPVTVNALLHSRGSGRMPISQLLTQGVGLDSKLLSLQLKRVTQIIEAEAEEATAAPEPDNPIESVPCCIPCLIGPWQNASLSVPVDKEYSKSVLQLKQNLFKALKKSAAKTKAMSLPEFMGRLCSVWDTVRVGTFHIGFGNMEVAEAFCILCTELSQWERNFLEHMEAWFIGALDQIITCKATTLEKGDDTLGVLKEEAMTVVKVEVDKIRSTLDDNLKKDDLHTVYIETYKPNFLNSLNALQERATSEMIKKLESATEDHYSSTKLMSFQTVLEANEEVKMHALIENSKLNNSLLEDKQLEEEFEGLWSESLSNFDFRPSEKEDITARVIQKLKENLTSRGLHKHMQKLNDIGKEIPSSFIVYDEHFGYVSRLKHMLEENNSLQRLEAHRLATRITEEYNDFVREKSAVVADFSDRYITEVLEIIDKALKAKPMKIRSAFEVDLKVYLCSNACRDFQEMHDRYARDRDFLMYLNGRKNRFLGEFIYQFRKRDQGHRVAQAFTTMVLKPAALDYIYRHLGIQIMEEMVSGDDTQQYFSPQAFNCSLLEELMQEDRFESFLEYLLSPENFSLKRIQDRVVEYLTGTAMMDEWRQQHLGEIVGKMAAAVSQTSGGVRGVLSDTKLLLEKVCLNLEVDGDVTVSRSSMEGPLFHITTEWSRFVTYLLEALAEMRLALSQEFSQNTNVIEILQTLPIKPQNSLFDRVRGCKKQCPFCRAPCEAGESDHEVHKALLHRPKGLLSYTCDDSASLSHNTCPSEMARGRLFQDRDTEGKPRTYMDYRSLYPDWSIPPEDPNSQMPSAYWRYVLVRFNTRFAQEYQRDPALLPVEWHKITQEAALESLREAFHTEQC</sequence>
<proteinExistence type="predicted"/>
<dbReference type="Pfam" id="PF25974">
    <property type="entry name" value="URGCP_9th"/>
    <property type="match status" value="1"/>
</dbReference>
<feature type="compositionally biased region" description="Basic and acidic residues" evidence="1">
    <location>
        <begin position="443"/>
        <end position="464"/>
    </location>
</feature>
<organism evidence="3 4">
    <name type="scientific">Coregonus suidteri</name>
    <dbReference type="NCBI Taxonomy" id="861788"/>
    <lineage>
        <taxon>Eukaryota</taxon>
        <taxon>Metazoa</taxon>
        <taxon>Chordata</taxon>
        <taxon>Craniata</taxon>
        <taxon>Vertebrata</taxon>
        <taxon>Euteleostomi</taxon>
        <taxon>Actinopterygii</taxon>
        <taxon>Neopterygii</taxon>
        <taxon>Teleostei</taxon>
        <taxon>Protacanthopterygii</taxon>
        <taxon>Salmoniformes</taxon>
        <taxon>Salmonidae</taxon>
        <taxon>Coregoninae</taxon>
        <taxon>Coregonus</taxon>
    </lineage>
</organism>
<evidence type="ECO:0000313" key="4">
    <source>
        <dbReference type="Proteomes" id="UP001356427"/>
    </source>
</evidence>
<dbReference type="Pfam" id="PF25496">
    <property type="entry name" value="URGCP"/>
    <property type="match status" value="1"/>
</dbReference>
<dbReference type="PROSITE" id="PS51717">
    <property type="entry name" value="G_VLIG"/>
    <property type="match status" value="1"/>
</dbReference>
<keyword evidence="4" id="KW-1185">Reference proteome</keyword>
<protein>
    <recommendedName>
        <fullName evidence="2">VLIG-type G domain-containing protein</fullName>
    </recommendedName>
</protein>
<dbReference type="GO" id="GO:0005525">
    <property type="term" value="F:GTP binding"/>
    <property type="evidence" value="ECO:0007669"/>
    <property type="project" value="InterPro"/>
</dbReference>
<comment type="caution">
    <text evidence="3">The sequence shown here is derived from an EMBL/GenBank/DDBJ whole genome shotgun (WGS) entry which is preliminary data.</text>
</comment>
<dbReference type="Pfam" id="PF25683">
    <property type="entry name" value="URGCP_GTPase"/>
    <property type="match status" value="1"/>
</dbReference>
<dbReference type="InterPro" id="IPR057365">
    <property type="entry name" value="URGCP"/>
</dbReference>
<gene>
    <name evidence="3" type="ORF">J4Q44_G00334150</name>
</gene>
<dbReference type="EMBL" id="JAGTTL010000033">
    <property type="protein sequence ID" value="KAK6295702.1"/>
    <property type="molecule type" value="Genomic_DNA"/>
</dbReference>